<reference evidence="1" key="1">
    <citation type="journal article" date="2020" name="Nat. Commun.">
        <title>Large-scale genome sequencing of mycorrhizal fungi provides insights into the early evolution of symbiotic traits.</title>
        <authorList>
            <person name="Miyauchi S."/>
            <person name="Kiss E."/>
            <person name="Kuo A."/>
            <person name="Drula E."/>
            <person name="Kohler A."/>
            <person name="Sanchez-Garcia M."/>
            <person name="Morin E."/>
            <person name="Andreopoulos B."/>
            <person name="Barry K.W."/>
            <person name="Bonito G."/>
            <person name="Buee M."/>
            <person name="Carver A."/>
            <person name="Chen C."/>
            <person name="Cichocki N."/>
            <person name="Clum A."/>
            <person name="Culley D."/>
            <person name="Crous P.W."/>
            <person name="Fauchery L."/>
            <person name="Girlanda M."/>
            <person name="Hayes R.D."/>
            <person name="Keri Z."/>
            <person name="LaButti K."/>
            <person name="Lipzen A."/>
            <person name="Lombard V."/>
            <person name="Magnuson J."/>
            <person name="Maillard F."/>
            <person name="Murat C."/>
            <person name="Nolan M."/>
            <person name="Ohm R.A."/>
            <person name="Pangilinan J."/>
            <person name="Pereira M.F."/>
            <person name="Perotto S."/>
            <person name="Peter M."/>
            <person name="Pfister S."/>
            <person name="Riley R."/>
            <person name="Sitrit Y."/>
            <person name="Stielow J.B."/>
            <person name="Szollosi G."/>
            <person name="Zifcakova L."/>
            <person name="Stursova M."/>
            <person name="Spatafora J.W."/>
            <person name="Tedersoo L."/>
            <person name="Vaario L.M."/>
            <person name="Yamada A."/>
            <person name="Yan M."/>
            <person name="Wang P."/>
            <person name="Xu J."/>
            <person name="Bruns T."/>
            <person name="Baldrian P."/>
            <person name="Vilgalys R."/>
            <person name="Dunand C."/>
            <person name="Henrissat B."/>
            <person name="Grigoriev I.V."/>
            <person name="Hibbett D."/>
            <person name="Nagy L.G."/>
            <person name="Martin F.M."/>
        </authorList>
    </citation>
    <scope>NUCLEOTIDE SEQUENCE</scope>
    <source>
        <strain evidence="1">UH-Tt-Lm1</strain>
    </source>
</reference>
<reference evidence="1" key="2">
    <citation type="submission" date="2020-11" db="EMBL/GenBank/DDBJ databases">
        <authorList>
            <consortium name="DOE Joint Genome Institute"/>
            <person name="Kuo A."/>
            <person name="Miyauchi S."/>
            <person name="Kiss E."/>
            <person name="Drula E."/>
            <person name="Kohler A."/>
            <person name="Sanchez-Garcia M."/>
            <person name="Andreopoulos B."/>
            <person name="Barry K.W."/>
            <person name="Bonito G."/>
            <person name="Buee M."/>
            <person name="Carver A."/>
            <person name="Chen C."/>
            <person name="Cichocki N."/>
            <person name="Clum A."/>
            <person name="Culley D."/>
            <person name="Crous P.W."/>
            <person name="Fauchery L."/>
            <person name="Girlanda M."/>
            <person name="Hayes R."/>
            <person name="Keri Z."/>
            <person name="Labutti K."/>
            <person name="Lipzen A."/>
            <person name="Lombard V."/>
            <person name="Magnuson J."/>
            <person name="Maillard F."/>
            <person name="Morin E."/>
            <person name="Murat C."/>
            <person name="Nolan M."/>
            <person name="Ohm R."/>
            <person name="Pangilinan J."/>
            <person name="Pereira M."/>
            <person name="Perotto S."/>
            <person name="Peter M."/>
            <person name="Riley R."/>
            <person name="Sitrit Y."/>
            <person name="Stielow B."/>
            <person name="Szollosi G."/>
            <person name="Zifcakova L."/>
            <person name="Stursova M."/>
            <person name="Spatafora J.W."/>
            <person name="Tedersoo L."/>
            <person name="Vaario L.-M."/>
            <person name="Yamada A."/>
            <person name="Yan M."/>
            <person name="Wang P."/>
            <person name="Xu J."/>
            <person name="Bruns T."/>
            <person name="Baldrian P."/>
            <person name="Vilgalys R."/>
            <person name="Henrissat B."/>
            <person name="Grigoriev I.V."/>
            <person name="Hibbett D."/>
            <person name="Nagy L.G."/>
            <person name="Martin F.M."/>
        </authorList>
    </citation>
    <scope>NUCLEOTIDE SEQUENCE</scope>
    <source>
        <strain evidence="1">UH-Tt-Lm1</strain>
    </source>
</reference>
<organism evidence="1 2">
    <name type="scientific">Thelephora terrestris</name>
    <dbReference type="NCBI Taxonomy" id="56493"/>
    <lineage>
        <taxon>Eukaryota</taxon>
        <taxon>Fungi</taxon>
        <taxon>Dikarya</taxon>
        <taxon>Basidiomycota</taxon>
        <taxon>Agaricomycotina</taxon>
        <taxon>Agaricomycetes</taxon>
        <taxon>Thelephorales</taxon>
        <taxon>Thelephoraceae</taxon>
        <taxon>Thelephora</taxon>
    </lineage>
</organism>
<evidence type="ECO:0000313" key="2">
    <source>
        <dbReference type="Proteomes" id="UP000736335"/>
    </source>
</evidence>
<dbReference type="Proteomes" id="UP000736335">
    <property type="component" value="Unassembled WGS sequence"/>
</dbReference>
<proteinExistence type="predicted"/>
<dbReference type="EMBL" id="WIUZ02000020">
    <property type="protein sequence ID" value="KAF9779207.1"/>
    <property type="molecule type" value="Genomic_DNA"/>
</dbReference>
<accession>A0A9P6L2A4</accession>
<dbReference type="AlphaFoldDB" id="A0A9P6L2A4"/>
<comment type="caution">
    <text evidence="1">The sequence shown here is derived from an EMBL/GenBank/DDBJ whole genome shotgun (WGS) entry which is preliminary data.</text>
</comment>
<evidence type="ECO:0000313" key="1">
    <source>
        <dbReference type="EMBL" id="KAF9779207.1"/>
    </source>
</evidence>
<name>A0A9P6L2A4_9AGAM</name>
<gene>
    <name evidence="1" type="ORF">BJ322DRAFT_1024597</name>
</gene>
<sequence length="232" mass="25561">MDDLPLRDERIYYSSSNRAAAKCFSLNFSADITEVRGGRSVPEDLPGETKLVFNRRAGKPRPSISLLNITLNSVYPHEMLSQVRVSGISGSSSEYSALDLQLFHLKTPSGLGVSTTRLGSRFLPLRSASLGLLSKFGHVLVKTTAQTKNISRSVLSVRADSDPLPCVRWEQKVPLPLVVVKDKAHPSVSQMKIINGSQSTDFFWGDEVFPTTPVTDNVVIRWEFGAVALYTH</sequence>
<keyword evidence="2" id="KW-1185">Reference proteome</keyword>
<protein>
    <submittedName>
        <fullName evidence="1">Uncharacterized protein</fullName>
    </submittedName>
</protein>